<reference evidence="1 2" key="1">
    <citation type="submission" date="2020-09" db="EMBL/GenBank/DDBJ databases">
        <title>De no assembly of potato wild relative species, Solanum commersonii.</title>
        <authorList>
            <person name="Cho K."/>
        </authorList>
    </citation>
    <scope>NUCLEOTIDE SEQUENCE [LARGE SCALE GENOMIC DNA]</scope>
    <source>
        <strain evidence="1">LZ3.2</strain>
        <tissue evidence="1">Leaf</tissue>
    </source>
</reference>
<protein>
    <submittedName>
        <fullName evidence="1">Uncharacterized protein</fullName>
    </submittedName>
</protein>
<evidence type="ECO:0000313" key="2">
    <source>
        <dbReference type="Proteomes" id="UP000824120"/>
    </source>
</evidence>
<accession>A0A9J5YJX1</accession>
<name>A0A9J5YJX1_SOLCO</name>
<dbReference type="Proteomes" id="UP000824120">
    <property type="component" value="Chromosome 6"/>
</dbReference>
<dbReference type="EMBL" id="JACXVP010000006">
    <property type="protein sequence ID" value="KAG5600063.1"/>
    <property type="molecule type" value="Genomic_DNA"/>
</dbReference>
<gene>
    <name evidence="1" type="ORF">H5410_031433</name>
</gene>
<keyword evidence="2" id="KW-1185">Reference proteome</keyword>
<organism evidence="1 2">
    <name type="scientific">Solanum commersonii</name>
    <name type="common">Commerson's wild potato</name>
    <name type="synonym">Commerson's nightshade</name>
    <dbReference type="NCBI Taxonomy" id="4109"/>
    <lineage>
        <taxon>Eukaryota</taxon>
        <taxon>Viridiplantae</taxon>
        <taxon>Streptophyta</taxon>
        <taxon>Embryophyta</taxon>
        <taxon>Tracheophyta</taxon>
        <taxon>Spermatophyta</taxon>
        <taxon>Magnoliopsida</taxon>
        <taxon>eudicotyledons</taxon>
        <taxon>Gunneridae</taxon>
        <taxon>Pentapetalae</taxon>
        <taxon>asterids</taxon>
        <taxon>lamiids</taxon>
        <taxon>Solanales</taxon>
        <taxon>Solanaceae</taxon>
        <taxon>Solanoideae</taxon>
        <taxon>Solaneae</taxon>
        <taxon>Solanum</taxon>
    </lineage>
</organism>
<comment type="caution">
    <text evidence="1">The sequence shown here is derived from an EMBL/GenBank/DDBJ whole genome shotgun (WGS) entry which is preliminary data.</text>
</comment>
<sequence length="48" mass="5485">MATPVVGDRDHSIWNGIHVHDGLVYKRFSIGPVANVHYLRKLPSFREV</sequence>
<dbReference type="AlphaFoldDB" id="A0A9J5YJX1"/>
<proteinExistence type="predicted"/>
<evidence type="ECO:0000313" key="1">
    <source>
        <dbReference type="EMBL" id="KAG5600063.1"/>
    </source>
</evidence>